<dbReference type="GO" id="GO:0003676">
    <property type="term" value="F:nucleic acid binding"/>
    <property type="evidence" value="ECO:0007669"/>
    <property type="project" value="UniProtKB-UniRule"/>
</dbReference>
<dbReference type="CDD" id="cd02325">
    <property type="entry name" value="R3H"/>
    <property type="match status" value="1"/>
</dbReference>
<protein>
    <submittedName>
        <fullName evidence="3">R3HDM4</fullName>
    </submittedName>
</protein>
<feature type="compositionally biased region" description="Basic residues" evidence="1">
    <location>
        <begin position="344"/>
        <end position="356"/>
    </location>
</feature>
<dbReference type="InterPro" id="IPR039629">
    <property type="entry name" value="R3HDM4"/>
</dbReference>
<evidence type="ECO:0000256" key="1">
    <source>
        <dbReference type="SAM" id="MobiDB-lite"/>
    </source>
</evidence>
<evidence type="ECO:0000313" key="4">
    <source>
        <dbReference type="EMBL" id="KAL0486079.1"/>
    </source>
</evidence>
<dbReference type="PROSITE" id="PS51061">
    <property type="entry name" value="R3H"/>
    <property type="match status" value="1"/>
</dbReference>
<comment type="caution">
    <text evidence="4">The sequence shown here is derived from an EMBL/GenBank/DDBJ whole genome shotgun (WGS) entry which is preliminary data.</text>
</comment>
<keyword evidence="5" id="KW-1185">Reference proteome</keyword>
<organism evidence="4 5">
    <name type="scientific">Acrasis kona</name>
    <dbReference type="NCBI Taxonomy" id="1008807"/>
    <lineage>
        <taxon>Eukaryota</taxon>
        <taxon>Discoba</taxon>
        <taxon>Heterolobosea</taxon>
        <taxon>Tetramitia</taxon>
        <taxon>Eutetramitia</taxon>
        <taxon>Acrasidae</taxon>
        <taxon>Acrasis</taxon>
    </lineage>
</organism>
<feature type="domain" description="R3H" evidence="2">
    <location>
        <begin position="204"/>
        <end position="272"/>
    </location>
</feature>
<evidence type="ECO:0000313" key="5">
    <source>
        <dbReference type="Proteomes" id="UP001431209"/>
    </source>
</evidence>
<dbReference type="PANTHER" id="PTHR32019:SF2">
    <property type="entry name" value="R3H DOMAIN-CONTAINING PROTEIN 4"/>
    <property type="match status" value="1"/>
</dbReference>
<dbReference type="SUPFAM" id="SSF82708">
    <property type="entry name" value="R3H domain"/>
    <property type="match status" value="1"/>
</dbReference>
<dbReference type="PANTHER" id="PTHR32019">
    <property type="entry name" value="R3H DOMAIN-CONTAINING PROTEIN 4"/>
    <property type="match status" value="1"/>
</dbReference>
<dbReference type="Gene3D" id="3.30.1370.50">
    <property type="entry name" value="R3H-like domain"/>
    <property type="match status" value="1"/>
</dbReference>
<gene>
    <name evidence="4" type="ORF">AKO1_001733</name>
    <name evidence="3" type="ORF">AKO1_005452</name>
</gene>
<dbReference type="AlphaFoldDB" id="A0AAW2ZA05"/>
<dbReference type="EMBL" id="JAOPGA020001200">
    <property type="protein sequence ID" value="KAL0486079.1"/>
    <property type="molecule type" value="Genomic_DNA"/>
</dbReference>
<feature type="region of interest" description="Disordered" evidence="1">
    <location>
        <begin position="327"/>
        <end position="356"/>
    </location>
</feature>
<accession>A0AAW2ZA05</accession>
<dbReference type="Proteomes" id="UP001431209">
    <property type="component" value="Unassembled WGS sequence"/>
</dbReference>
<evidence type="ECO:0000259" key="2">
    <source>
        <dbReference type="PROSITE" id="PS51061"/>
    </source>
</evidence>
<dbReference type="InterPro" id="IPR001374">
    <property type="entry name" value="R3H_dom"/>
</dbReference>
<name>A0AAW2ZA05_9EUKA</name>
<dbReference type="InterPro" id="IPR036867">
    <property type="entry name" value="R3H_dom_sf"/>
</dbReference>
<dbReference type="EMBL" id="JAOPGA020000159">
    <property type="protein sequence ID" value="KAL0477289.1"/>
    <property type="molecule type" value="Genomic_DNA"/>
</dbReference>
<reference evidence="4 5" key="1">
    <citation type="submission" date="2024-03" db="EMBL/GenBank/DDBJ databases">
        <title>The Acrasis kona genome and developmental transcriptomes reveal deep origins of eukaryotic multicellular pathways.</title>
        <authorList>
            <person name="Sheikh S."/>
            <person name="Fu C.-J."/>
            <person name="Brown M.W."/>
            <person name="Baldauf S.L."/>
        </authorList>
    </citation>
    <scope>NUCLEOTIDE SEQUENCE [LARGE SCALE GENOMIC DNA]</scope>
    <source>
        <strain evidence="4 5">ATCC MYA-3509</strain>
    </source>
</reference>
<proteinExistence type="predicted"/>
<evidence type="ECO:0000313" key="3">
    <source>
        <dbReference type="EMBL" id="KAL0477289.1"/>
    </source>
</evidence>
<sequence length="356" mass="41273">MDPFTSSNYGMLRVRPRAFSGFSTDEDEFIELDFSSDSGVERERREVIQQLNAEARQSAIGGHNNVAAAMMVAAPLQYEKKKKLRKQASKDTIIRLKNKDFKIKSRDAELFEDDVHQEGALDEAEYKELFKHEYRSVFTKIVTSEEYRQVIMPFLNVTSDQQQQLLGKSSEKRGIHVHTEEDTAASRYSHIDRQARMAIRRQYGPFIKEFEQVLVDFIQHGADRDDPRLPLILVFQDGFGRFVAHGVCQYYQLKSSSVEYNGQRVTVISKPTKVVELPPTSLCLYLKHLKEQEQTLDKTLPDQQLEDEPFLPFSSIQTRTFVRDYKNKKKAKKQETPSDGKVAAQKKKTTRKKRFF</sequence>